<organism evidence="2 3">
    <name type="scientific">Plasmodium ovale curtisi</name>
    <dbReference type="NCBI Taxonomy" id="864141"/>
    <lineage>
        <taxon>Eukaryota</taxon>
        <taxon>Sar</taxon>
        <taxon>Alveolata</taxon>
        <taxon>Apicomplexa</taxon>
        <taxon>Aconoidasida</taxon>
        <taxon>Haemosporida</taxon>
        <taxon>Plasmodiidae</taxon>
        <taxon>Plasmodium</taxon>
        <taxon>Plasmodium (Plasmodium)</taxon>
    </lineage>
</organism>
<feature type="compositionally biased region" description="Polar residues" evidence="1">
    <location>
        <begin position="346"/>
        <end position="356"/>
    </location>
</feature>
<feature type="non-terminal residue" evidence="2">
    <location>
        <position position="1504"/>
    </location>
</feature>
<proteinExistence type="predicted"/>
<evidence type="ECO:0000313" key="3">
    <source>
        <dbReference type="Proteomes" id="UP000078546"/>
    </source>
</evidence>
<feature type="region of interest" description="Disordered" evidence="1">
    <location>
        <begin position="797"/>
        <end position="823"/>
    </location>
</feature>
<feature type="compositionally biased region" description="Low complexity" evidence="1">
    <location>
        <begin position="1146"/>
        <end position="1155"/>
    </location>
</feature>
<reference evidence="3" key="1">
    <citation type="submission" date="2016-05" db="EMBL/GenBank/DDBJ databases">
        <authorList>
            <person name="Naeem Raeece"/>
        </authorList>
    </citation>
    <scope>NUCLEOTIDE SEQUENCE [LARGE SCALE GENOMIC DNA]</scope>
</reference>
<feature type="compositionally biased region" description="Pro residues" evidence="1">
    <location>
        <begin position="1063"/>
        <end position="1145"/>
    </location>
</feature>
<feature type="compositionally biased region" description="Basic and acidic residues" evidence="1">
    <location>
        <begin position="181"/>
        <end position="230"/>
    </location>
</feature>
<accession>A0A1A8XCZ1</accession>
<feature type="region of interest" description="Disordered" evidence="1">
    <location>
        <begin position="177"/>
        <end position="245"/>
    </location>
</feature>
<feature type="compositionally biased region" description="Low complexity" evidence="1">
    <location>
        <begin position="357"/>
        <end position="369"/>
    </location>
</feature>
<sequence length="1504" mass="168783">MKEDKEECMRRDDNANISAPKLFSTSANYPVSNMCKSNSNYSVNANADANPNSNRDIDSGEALMYDGAGATAECEKSPAPLYPPGGHSAEHAKHITDGNSDNIGNNSIQHEYCNPHLYMSMEVTNMQDTSTPVPPPPPSGHVDESCEGKYTGEGNRNEGQVDSWSVPMYKNESSSMCYKNVSEKDEEDIHKGGKHLEGNSESLHMDGSDQTKVKVKTDERHAQGEEHHSPDGYVENRSSISADCSRVSDDSDMLVKSMEHAENKALLMENKNMLLENKALLVENVCEEIKNISDKINNVSTHKKKKNVTFTNENDVFNIPLRDETESPGGYYQSGRFRVGLNEANSANSEHAQGTDSSNSSNYYGSSGSELGSADAEGGGGDLIISPPPHKGSGHGSDKAMYNCITLKKSNNAYHMNNVHNNYIEYDINNNENYFSSEANNKENLLREGFGNDTFYHGRYDGEEFSTMAQGNTEKRGYYEFAIGNNSGNEVGIEDVGVKGKGETHGGAGECSNIPIQDVHGSSNGKNPLAPSKATINYGSEYRKTVERKKKGNSSKKNALLKSEGKQKRAIVSMSSFTNKDHIHGRSNMVEDKPNVLFPNEYTRNVSNIGSIGGVSSVGGVGNVGSVGRVGNSTNVSSESSDGSNQFDGSSSLNFERNFILKYLSGINEMYELKERNRKYEERIENIRNKIRKRRTGKNINKDANNLNNYYNILELLYNSSRKKMSLKDKRVRALLYIFKYIKNIERKKKKKKRLYLFDATMLKRLNKQVDLYIDYVEKREYKKDLHSILRKGGERGDRASANKLGNSLDLDSHGNQQERKRQEGELFDRCEYHKKNFSYLRTKYIQGILRKKSNLYSTSSEKSQVRKNSFYFHHALKQVNYLNNLLVYIRFIVLKYISIFSVDEWNVLLFRDVEQYNRRWEKHPQEHPMQRSYAWQAEMWDCLPQENEGKSHLKGENMKDGSLGNKIFAGEGGMLAEEVEEVGEQRKNPLPVTDAEMQIESSGESRVVEVERLNPRWLDKAKEIDINYYEYVIEPFDFLFYDQVYNEISSYMQMLKSGDPPNGNPPNGNPPNGNPPNGNPPNGNPPNGNPPNGDPPNGNPPNGDPPNGDPPNGNPPNGDPPNGNPPNGDPPNGDPPNGNPPNGNPPNGDLPNGGASRCEEASYEPNVVKGLPVQYCEYIEILTKEILNVRDLIYRNRYIRYIFYYIYKNGDKNLTDSMNKIFSTETKKMSLYKMQMKLRYNIFISRFFENNNVFFNSMGGEGKGGGELEEGGLNLIEAKSKLFTSLFGKFSSYHSVYTTKGEQRREARRKLFNIKEERFADVEKKLSLYAEYFENVKNSCARSELENEGKKGVAEKEVTFKGFAGDDTFAADVSTEMMNEHDREKLTFDVAYGYVRFLYERNYAIIIRGEKNNSRKLKAAYIVNKSLKDKENLVVITSVLNITKWKSLFSKIKDVTIYKSEENIVENVMENSASSGNGGNGGNGGDGGNSGDGCYGCYGCYGG</sequence>
<name>A0A1A8XCZ1_PLAOA</name>
<feature type="region of interest" description="Disordered" evidence="1">
    <location>
        <begin position="545"/>
        <end position="566"/>
    </location>
</feature>
<evidence type="ECO:0000256" key="1">
    <source>
        <dbReference type="SAM" id="MobiDB-lite"/>
    </source>
</evidence>
<feature type="region of interest" description="Disordered" evidence="1">
    <location>
        <begin position="126"/>
        <end position="164"/>
    </location>
</feature>
<protein>
    <submittedName>
        <fullName evidence="2">Uncharacterized protein</fullName>
    </submittedName>
</protein>
<evidence type="ECO:0000313" key="2">
    <source>
        <dbReference type="EMBL" id="SBT02174.1"/>
    </source>
</evidence>
<feature type="region of interest" description="Disordered" evidence="1">
    <location>
        <begin position="1057"/>
        <end position="1159"/>
    </location>
</feature>
<feature type="region of interest" description="Disordered" evidence="1">
    <location>
        <begin position="346"/>
        <end position="397"/>
    </location>
</feature>
<dbReference type="Proteomes" id="UP000078546">
    <property type="component" value="Unassembled WGS sequence"/>
</dbReference>
<feature type="compositionally biased region" description="Basic and acidic residues" evidence="1">
    <location>
        <begin position="811"/>
        <end position="823"/>
    </location>
</feature>
<dbReference type="EMBL" id="FLQV01003159">
    <property type="protein sequence ID" value="SBT02174.1"/>
    <property type="molecule type" value="Genomic_DNA"/>
</dbReference>
<gene>
    <name evidence="2" type="ORF">POVCU1_073890</name>
</gene>